<dbReference type="RefSeq" id="WP_346128640.1">
    <property type="nucleotide sequence ID" value="NZ_BAAAXC010000015.1"/>
</dbReference>
<evidence type="ECO:0000313" key="7">
    <source>
        <dbReference type="EMBL" id="MFB9529264.1"/>
    </source>
</evidence>
<name>A0ABV5Q1B3_9ACTN</name>
<evidence type="ECO:0000256" key="4">
    <source>
        <dbReference type="ARBA" id="ARBA00023136"/>
    </source>
</evidence>
<protein>
    <submittedName>
        <fullName evidence="7">MauE/DoxX family redox-associated membrane protein</fullName>
    </submittedName>
</protein>
<keyword evidence="2 5" id="KW-0812">Transmembrane</keyword>
<feature type="domain" description="Methylamine utilisation protein MauE" evidence="6">
    <location>
        <begin position="1"/>
        <end position="126"/>
    </location>
</feature>
<keyword evidence="4 5" id="KW-0472">Membrane</keyword>
<evidence type="ECO:0000256" key="2">
    <source>
        <dbReference type="ARBA" id="ARBA00022692"/>
    </source>
</evidence>
<dbReference type="Pfam" id="PF07291">
    <property type="entry name" value="MauE"/>
    <property type="match status" value="1"/>
</dbReference>
<reference evidence="7 8" key="1">
    <citation type="submission" date="2024-09" db="EMBL/GenBank/DDBJ databases">
        <authorList>
            <person name="Sun Q."/>
            <person name="Mori K."/>
        </authorList>
    </citation>
    <scope>NUCLEOTIDE SEQUENCE [LARGE SCALE GENOMIC DNA]</scope>
    <source>
        <strain evidence="7 8">JCM 3323</strain>
    </source>
</reference>
<dbReference type="Proteomes" id="UP001589646">
    <property type="component" value="Unassembled WGS sequence"/>
</dbReference>
<accession>A0ABV5Q1B3</accession>
<evidence type="ECO:0000256" key="5">
    <source>
        <dbReference type="SAM" id="Phobius"/>
    </source>
</evidence>
<proteinExistence type="predicted"/>
<feature type="transmembrane region" description="Helical" evidence="5">
    <location>
        <begin position="69"/>
        <end position="91"/>
    </location>
</feature>
<sequence>MSHVLVASQVLLAVIFVVSAFSKLRSRTALRSFAATLGMLPGPARLPAAAATAAAEVAAAATMMVFPPIGLAVSGMLLIAFSLWIAVSLRGGRREPCQCFGASATPLGPVHLIRNGLLLLVVALGWATLMFPGDPVTVAGLALAVPVGLAGAALLIIFDDIADLFMEISGSS</sequence>
<dbReference type="InterPro" id="IPR009908">
    <property type="entry name" value="Methylamine_util_MauE"/>
</dbReference>
<evidence type="ECO:0000313" key="8">
    <source>
        <dbReference type="Proteomes" id="UP001589646"/>
    </source>
</evidence>
<feature type="transmembrane region" description="Helical" evidence="5">
    <location>
        <begin position="137"/>
        <end position="158"/>
    </location>
</feature>
<evidence type="ECO:0000256" key="3">
    <source>
        <dbReference type="ARBA" id="ARBA00022989"/>
    </source>
</evidence>
<comment type="caution">
    <text evidence="7">The sequence shown here is derived from an EMBL/GenBank/DDBJ whole genome shotgun (WGS) entry which is preliminary data.</text>
</comment>
<comment type="subcellular location">
    <subcellularLocation>
        <location evidence="1">Membrane</location>
        <topology evidence="1">Multi-pass membrane protein</topology>
    </subcellularLocation>
</comment>
<evidence type="ECO:0000259" key="6">
    <source>
        <dbReference type="Pfam" id="PF07291"/>
    </source>
</evidence>
<organism evidence="7 8">
    <name type="scientific">Nonomuraea roseola</name>
    <dbReference type="NCBI Taxonomy" id="46179"/>
    <lineage>
        <taxon>Bacteria</taxon>
        <taxon>Bacillati</taxon>
        <taxon>Actinomycetota</taxon>
        <taxon>Actinomycetes</taxon>
        <taxon>Streptosporangiales</taxon>
        <taxon>Streptosporangiaceae</taxon>
        <taxon>Nonomuraea</taxon>
    </lineage>
</organism>
<dbReference type="EMBL" id="JBHMCE010000006">
    <property type="protein sequence ID" value="MFB9529264.1"/>
    <property type="molecule type" value="Genomic_DNA"/>
</dbReference>
<keyword evidence="3 5" id="KW-1133">Transmembrane helix</keyword>
<keyword evidence="8" id="KW-1185">Reference proteome</keyword>
<gene>
    <name evidence="7" type="ORF">ACFFRN_21885</name>
</gene>
<feature type="transmembrane region" description="Helical" evidence="5">
    <location>
        <begin position="112"/>
        <end position="131"/>
    </location>
</feature>
<evidence type="ECO:0000256" key="1">
    <source>
        <dbReference type="ARBA" id="ARBA00004141"/>
    </source>
</evidence>